<dbReference type="SUPFAM" id="SSF56672">
    <property type="entry name" value="DNA/RNA polymerases"/>
    <property type="match status" value="1"/>
</dbReference>
<dbReference type="InterPro" id="IPR012337">
    <property type="entry name" value="RNaseH-like_sf"/>
</dbReference>
<dbReference type="GO" id="GO:0003676">
    <property type="term" value="F:nucleic acid binding"/>
    <property type="evidence" value="ECO:0007669"/>
    <property type="project" value="InterPro"/>
</dbReference>
<dbReference type="Pfam" id="PF17921">
    <property type="entry name" value="Integrase_H2C2"/>
    <property type="match status" value="1"/>
</dbReference>
<proteinExistence type="predicted"/>
<dbReference type="Gene3D" id="1.10.340.70">
    <property type="match status" value="1"/>
</dbReference>
<feature type="domain" description="Integrase catalytic" evidence="1">
    <location>
        <begin position="162"/>
        <end position="297"/>
    </location>
</feature>
<evidence type="ECO:0000259" key="1">
    <source>
        <dbReference type="PROSITE" id="PS50994"/>
    </source>
</evidence>
<dbReference type="InterPro" id="IPR043502">
    <property type="entry name" value="DNA/RNA_pol_sf"/>
</dbReference>
<dbReference type="InterPro" id="IPR041577">
    <property type="entry name" value="RT_RNaseH_2"/>
</dbReference>
<dbReference type="Gene3D" id="3.30.420.10">
    <property type="entry name" value="Ribonuclease H-like superfamily/Ribonuclease H"/>
    <property type="match status" value="1"/>
</dbReference>
<evidence type="ECO:0000313" key="2">
    <source>
        <dbReference type="EMBL" id="BBN68909.1"/>
    </source>
</evidence>
<reference evidence="2" key="1">
    <citation type="journal article" date="2019" name="Science">
        <title>Mutation of a bHLH transcription factor allowed almond domestication.</title>
        <authorList>
            <person name="Sanchez-Perez R."/>
            <person name="Pavan S."/>
            <person name="Mazzeo R."/>
            <person name="Moldovan C."/>
            <person name="Aiese Cigliano R."/>
            <person name="Del Cueto J."/>
            <person name="Ricciardi F."/>
            <person name="Lotti C."/>
            <person name="Ricciardi L."/>
            <person name="Dicenta F."/>
            <person name="Lopez-Marques R.L."/>
            <person name="Lindberg Moller B."/>
        </authorList>
    </citation>
    <scope>NUCLEOTIDE SEQUENCE</scope>
</reference>
<dbReference type="PROSITE" id="PS50994">
    <property type="entry name" value="INTEGRASE"/>
    <property type="match status" value="1"/>
</dbReference>
<dbReference type="InterPro" id="IPR036397">
    <property type="entry name" value="RNaseH_sf"/>
</dbReference>
<dbReference type="InterPro" id="IPR052160">
    <property type="entry name" value="Gypsy_RT_Integrase-like"/>
</dbReference>
<dbReference type="AlphaFoldDB" id="A0A5H2XQ28"/>
<protein>
    <submittedName>
        <fullName evidence="2">Transposable element protein</fullName>
    </submittedName>
</protein>
<dbReference type="Pfam" id="PF17919">
    <property type="entry name" value="RT_RNaseH_2"/>
    <property type="match status" value="1"/>
</dbReference>
<dbReference type="Pfam" id="PF00665">
    <property type="entry name" value="rve"/>
    <property type="match status" value="1"/>
</dbReference>
<dbReference type="PANTHER" id="PTHR47266">
    <property type="entry name" value="ENDONUCLEASE-RELATED"/>
    <property type="match status" value="1"/>
</dbReference>
<dbReference type="GO" id="GO:0015074">
    <property type="term" value="P:DNA integration"/>
    <property type="evidence" value="ECO:0007669"/>
    <property type="project" value="InterPro"/>
</dbReference>
<dbReference type="InterPro" id="IPR001584">
    <property type="entry name" value="Integrase_cat-core"/>
</dbReference>
<sequence length="297" mass="33119">MLDCLEAFNKLKTLLTTAPIMASPNWSLPFELMCDASNYAIGAVLGQRQDKLPQGNENVVANHLSKLVSTNAAEEDVLTLIESFPDEQYCPDQIIRRCIPAEEQESVLTFAHQHACGGHFGGKQTTAKILQSGLHWPTIFKDAHVWCQTCDRCKRVENQSKLNEMPQQSILVVELFDVLGIDFMGPFPSSNAHQYILVAVEYVSKWVEAVAGPTNQGFVLLKFLQGTIFPSFGTPRAIISDGGKHFLNKQFSALLTKYGISHRVATAYHPQTFGQVEVSNREIKRIIKKTVNANRKD</sequence>
<name>A0A5H2XQ28_PRUDU</name>
<dbReference type="SUPFAM" id="SSF53098">
    <property type="entry name" value="Ribonuclease H-like"/>
    <property type="match status" value="1"/>
</dbReference>
<dbReference type="EMBL" id="AP020975">
    <property type="protein sequence ID" value="BBN68909.1"/>
    <property type="molecule type" value="Genomic_DNA"/>
</dbReference>
<organism evidence="2">
    <name type="scientific">Prunus dulcis</name>
    <name type="common">Almond</name>
    <name type="synonym">Amygdalus dulcis</name>
    <dbReference type="NCBI Taxonomy" id="3755"/>
    <lineage>
        <taxon>Eukaryota</taxon>
        <taxon>Viridiplantae</taxon>
        <taxon>Streptophyta</taxon>
        <taxon>Embryophyta</taxon>
        <taxon>Tracheophyta</taxon>
        <taxon>Spermatophyta</taxon>
        <taxon>Magnoliopsida</taxon>
        <taxon>eudicotyledons</taxon>
        <taxon>Gunneridae</taxon>
        <taxon>Pentapetalae</taxon>
        <taxon>rosids</taxon>
        <taxon>fabids</taxon>
        <taxon>Rosales</taxon>
        <taxon>Rosaceae</taxon>
        <taxon>Amygdaloideae</taxon>
        <taxon>Amygdaleae</taxon>
        <taxon>Prunus</taxon>
    </lineage>
</organism>
<gene>
    <name evidence="2" type="ORF">Prudu_638S000200</name>
</gene>
<dbReference type="InterPro" id="IPR041588">
    <property type="entry name" value="Integrase_H2C2"/>
</dbReference>
<accession>A0A5H2XQ28</accession>